<dbReference type="Pfam" id="PF02719">
    <property type="entry name" value="Polysacc_synt_2"/>
    <property type="match status" value="1"/>
</dbReference>
<dbReference type="PANTHER" id="PTHR43318:SF1">
    <property type="entry name" value="POLYSACCHARIDE BIOSYNTHESIS PROTEIN EPSC-RELATED"/>
    <property type="match status" value="1"/>
</dbReference>
<dbReference type="InterPro" id="IPR051203">
    <property type="entry name" value="Polysaccharide_Synthase-Rel"/>
</dbReference>
<feature type="transmembrane region" description="Helical" evidence="2">
    <location>
        <begin position="112"/>
        <end position="132"/>
    </location>
</feature>
<organism evidence="4">
    <name type="scientific">hydrothermal vent metagenome</name>
    <dbReference type="NCBI Taxonomy" id="652676"/>
    <lineage>
        <taxon>unclassified sequences</taxon>
        <taxon>metagenomes</taxon>
        <taxon>ecological metagenomes</taxon>
    </lineage>
</organism>
<keyword evidence="4" id="KW-0456">Lyase</keyword>
<evidence type="ECO:0000256" key="2">
    <source>
        <dbReference type="SAM" id="Phobius"/>
    </source>
</evidence>
<dbReference type="InterPro" id="IPR036291">
    <property type="entry name" value="NAD(P)-bd_dom_sf"/>
</dbReference>
<dbReference type="SUPFAM" id="SSF51735">
    <property type="entry name" value="NAD(P)-binding Rossmann-fold domains"/>
    <property type="match status" value="2"/>
</dbReference>
<dbReference type="EC" id="4.2.1.135" evidence="4"/>
<accession>A0A3B1BB87</accession>
<dbReference type="PANTHER" id="PTHR43318">
    <property type="entry name" value="UDP-N-ACETYLGLUCOSAMINE 4,6-DEHYDRATASE"/>
    <property type="match status" value="1"/>
</dbReference>
<feature type="domain" description="Polysaccharide biosynthesis protein CapD-like" evidence="3">
    <location>
        <begin position="288"/>
        <end position="570"/>
    </location>
</feature>
<feature type="transmembrane region" description="Helical" evidence="2">
    <location>
        <begin position="12"/>
        <end position="34"/>
    </location>
</feature>
<dbReference type="Gene3D" id="3.40.50.720">
    <property type="entry name" value="NAD(P)-binding Rossmann-like Domain"/>
    <property type="match status" value="2"/>
</dbReference>
<evidence type="ECO:0000259" key="3">
    <source>
        <dbReference type="Pfam" id="PF02719"/>
    </source>
</evidence>
<keyword evidence="2" id="KW-0472">Membrane</keyword>
<name>A0A3B1BB87_9ZZZZ</name>
<dbReference type="CDD" id="cd05237">
    <property type="entry name" value="UDP_invert_4-6DH_SDR_e"/>
    <property type="match status" value="1"/>
</dbReference>
<gene>
    <name evidence="4" type="ORF">MNBD_GAMMA26-2086</name>
</gene>
<feature type="transmembrane region" description="Helical" evidence="2">
    <location>
        <begin position="82"/>
        <end position="106"/>
    </location>
</feature>
<evidence type="ECO:0000256" key="1">
    <source>
        <dbReference type="ARBA" id="ARBA00007430"/>
    </source>
</evidence>
<dbReference type="Pfam" id="PF13727">
    <property type="entry name" value="CoA_binding_3"/>
    <property type="match status" value="1"/>
</dbReference>
<comment type="similarity">
    <text evidence="1">Belongs to the polysaccharide synthase family.</text>
</comment>
<keyword evidence="2" id="KW-0812">Transmembrane</keyword>
<reference evidence="4" key="1">
    <citation type="submission" date="2018-06" db="EMBL/GenBank/DDBJ databases">
        <authorList>
            <person name="Zhirakovskaya E."/>
        </authorList>
    </citation>
    <scope>NUCLEOTIDE SEQUENCE</scope>
</reference>
<keyword evidence="2" id="KW-1133">Transmembrane helix</keyword>
<sequence>MLLKALFKKSRHQLTVFLHDLVMVPVAWFCAYWLRFNLGVIPETYLERAVAVLPLLIVIQAGMNWFFGLYRGVWRFASIPDLIRILQAVTVALIVDFGLLFLVFRLEDVPRSVPIIFGVLLVMLLTGPRFFYRWLKDHHIDLRSGERVLIVGAGKAGEMLVRDLLRKGSHSYRPVAFVDNKQRWHGQDVHGIPVVDDCNAIPQVVEKYNIDFVMLAVPSARPAQMRHLVELCEQSGVQFRTVPELDALMSGRVTINQLREVSIEDLLGRDQISLNWDGISAGLKGKTILVTGSGGSIGSELCRQVARLEPANLLLLDHSEYNLYAIEMELGESFPDVSLHAYIGDVSDKATVERLFVTHHPDIVFHAAAYKHVPLLEHQIREAVHNNVLGTRVVALAASRHGCSEFVLISTDKAVNPTNIMGSTKRLAEIFCQNLNGRSETRFITVRFGNVLGSAGSVVPLFRKQIEAGGPITVTHPDMERYFMTIPEASQLIMQAAVIGDGGEIFVLDMNEPIKISYLAEQMIRLSGKVPGEDIEIKYIGLRPGEKLYEELFHDQEALEATEHQKIFLARHRKVDWEALETAMHSLEQACEVFDDIQLMEQLQTFVPENRVNQAND</sequence>
<dbReference type="InterPro" id="IPR003869">
    <property type="entry name" value="Polysac_CapD-like"/>
</dbReference>
<protein>
    <submittedName>
        <fullName evidence="4">UDP-N-acetylglucosamine 4,6-dehydratase</fullName>
        <ecNumber evidence="4">4.2.1.135</ecNumber>
    </submittedName>
</protein>
<dbReference type="AlphaFoldDB" id="A0A3B1BB87"/>
<dbReference type="GO" id="GO:0016829">
    <property type="term" value="F:lyase activity"/>
    <property type="evidence" value="ECO:0007669"/>
    <property type="project" value="UniProtKB-KW"/>
</dbReference>
<proteinExistence type="inferred from homology"/>
<evidence type="ECO:0000313" key="4">
    <source>
        <dbReference type="EMBL" id="VAX08678.1"/>
    </source>
</evidence>
<dbReference type="EMBL" id="UOFX01000040">
    <property type="protein sequence ID" value="VAX08678.1"/>
    <property type="molecule type" value="Genomic_DNA"/>
</dbReference>
<feature type="transmembrane region" description="Helical" evidence="2">
    <location>
        <begin position="49"/>
        <end position="70"/>
    </location>
</feature>